<dbReference type="PROSITE" id="PS00455">
    <property type="entry name" value="AMP_BINDING"/>
    <property type="match status" value="1"/>
</dbReference>
<gene>
    <name evidence="7" type="ORF">BC008_45055</name>
</gene>
<dbReference type="Pfam" id="PF23024">
    <property type="entry name" value="AMP-dom_DIP2-like"/>
    <property type="match status" value="1"/>
</dbReference>
<name>A0A0V8A0S2_9CYAN</name>
<evidence type="ECO:0000313" key="7">
    <source>
        <dbReference type="EMBL" id="KST70371.1"/>
    </source>
</evidence>
<dbReference type="GO" id="GO:0016874">
    <property type="term" value="F:ligase activity"/>
    <property type="evidence" value="ECO:0007669"/>
    <property type="project" value="UniProtKB-KW"/>
</dbReference>
<sequence>MLEETSNLVEILTKRALYQPEQRAYTFIQNGELESGSLTYQQLDRQARAIAAKLQSYGAVGKRALLLYPPGLEFISAFFGCLYAGVVAIPAYPPRPNQSINRLKAIVTDAQSSFALTTTNSLANIEDKCAQYPELALLNWVNTDKIDNKFAASWQEPKVNNNTLAFLQYTSGSTGIPKGVMVSHGNLLHNCRDLDLGWKHTENSVIVSWLPTFHDMGLIYGIIEPLYKACPCYLMSPLSFVMKPFRWLQAISRYQGTHSGAPNFAYELCVRKITPEQRASLDLSTWCMALNGSEPVRADILKKFAETFKPCGFNQNAFCPGYGLAEATLKVAAVRHNHAPNLYRVRSDALQQNQVEEITSEDNSQILVGCGWSEIDTKIVIVNPDTLLKCESEEIGEIWVSGKTVAQGYWQRPEETKHTFQAYIANTGEGPFLRTGDLGFIRNLDLIVTGRLKDVIIIEGRNHYPQDIELTVEASHPGLRCNSGAAFTVETNGKQRLVVVQEVERSYLRDINIKQVIADICQSVATEHDLRIHRVVLVKTGSIPKTSSGKIQRKACRANFLNQTLVPLG</sequence>
<evidence type="ECO:0000256" key="3">
    <source>
        <dbReference type="ARBA" id="ARBA00022832"/>
    </source>
</evidence>
<keyword evidence="2" id="KW-0436">Ligase</keyword>
<keyword evidence="3" id="KW-0276">Fatty acid metabolism</keyword>
<evidence type="ECO:0000259" key="6">
    <source>
        <dbReference type="Pfam" id="PF23024"/>
    </source>
</evidence>
<dbReference type="EMBL" id="LMTZ01000001">
    <property type="protein sequence ID" value="KST70371.1"/>
    <property type="molecule type" value="Genomic_DNA"/>
</dbReference>
<dbReference type="InterPro" id="IPR042099">
    <property type="entry name" value="ANL_N_sf"/>
</dbReference>
<dbReference type="CDD" id="cd05931">
    <property type="entry name" value="FAAL"/>
    <property type="match status" value="1"/>
</dbReference>
<dbReference type="GO" id="GO:0070566">
    <property type="term" value="F:adenylyltransferase activity"/>
    <property type="evidence" value="ECO:0007669"/>
    <property type="project" value="TreeGrafter"/>
</dbReference>
<dbReference type="SUPFAM" id="SSF56801">
    <property type="entry name" value="Acetyl-CoA synthetase-like"/>
    <property type="match status" value="1"/>
</dbReference>
<dbReference type="Proteomes" id="UP000053372">
    <property type="component" value="Unassembled WGS sequence"/>
</dbReference>
<dbReference type="Gene3D" id="3.40.50.12780">
    <property type="entry name" value="N-terminal domain of ligase-like"/>
    <property type="match status" value="1"/>
</dbReference>
<organism evidence="7 8">
    <name type="scientific">Mastigocoleus testarum BC008</name>
    <dbReference type="NCBI Taxonomy" id="371196"/>
    <lineage>
        <taxon>Bacteria</taxon>
        <taxon>Bacillati</taxon>
        <taxon>Cyanobacteriota</taxon>
        <taxon>Cyanophyceae</taxon>
        <taxon>Nostocales</taxon>
        <taxon>Hapalosiphonaceae</taxon>
        <taxon>Mastigocoleus</taxon>
    </lineage>
</organism>
<dbReference type="InterPro" id="IPR000873">
    <property type="entry name" value="AMP-dep_synth/lig_dom"/>
</dbReference>
<comment type="caution">
    <text evidence="7">The sequence shown here is derived from an EMBL/GenBank/DDBJ whole genome shotgun (WGS) entry which is preliminary data.</text>
</comment>
<dbReference type="InterPro" id="IPR020845">
    <property type="entry name" value="AMP-binding_CS"/>
</dbReference>
<dbReference type="GO" id="GO:0006633">
    <property type="term" value="P:fatty acid biosynthetic process"/>
    <property type="evidence" value="ECO:0007669"/>
    <property type="project" value="TreeGrafter"/>
</dbReference>
<dbReference type="AlphaFoldDB" id="A0A0V8A0S2"/>
<dbReference type="PANTHER" id="PTHR22754:SF32">
    <property type="entry name" value="DISCO-INTERACTING PROTEIN 2"/>
    <property type="match status" value="1"/>
</dbReference>
<dbReference type="PANTHER" id="PTHR22754">
    <property type="entry name" value="DISCO-INTERACTING PROTEIN 2 DIP2 -RELATED"/>
    <property type="match status" value="1"/>
</dbReference>
<keyword evidence="4" id="KW-0443">Lipid metabolism</keyword>
<proteinExistence type="inferred from homology"/>
<dbReference type="OrthoDB" id="9803968at2"/>
<dbReference type="InterPro" id="IPR045851">
    <property type="entry name" value="AMP-bd_C_sf"/>
</dbReference>
<protein>
    <submittedName>
        <fullName evidence="7">AMP-dependent synthetase</fullName>
    </submittedName>
</protein>
<dbReference type="FunFam" id="3.40.50.12780:FF:000013">
    <property type="entry name" value="Long-chain-fatty-acid--AMP ligase FadD32"/>
    <property type="match status" value="1"/>
</dbReference>
<evidence type="ECO:0000259" key="5">
    <source>
        <dbReference type="Pfam" id="PF00501"/>
    </source>
</evidence>
<dbReference type="RefSeq" id="WP_027840653.1">
    <property type="nucleotide sequence ID" value="NZ_LMTZ01000001.1"/>
</dbReference>
<dbReference type="InterPro" id="IPR040097">
    <property type="entry name" value="FAAL/FAAC"/>
</dbReference>
<dbReference type="GO" id="GO:0005886">
    <property type="term" value="C:plasma membrane"/>
    <property type="evidence" value="ECO:0007669"/>
    <property type="project" value="TreeGrafter"/>
</dbReference>
<evidence type="ECO:0000256" key="1">
    <source>
        <dbReference type="ARBA" id="ARBA00006432"/>
    </source>
</evidence>
<dbReference type="InterPro" id="IPR025110">
    <property type="entry name" value="AMP-bd_C"/>
</dbReference>
<evidence type="ECO:0000313" key="8">
    <source>
        <dbReference type="Proteomes" id="UP000053372"/>
    </source>
</evidence>
<reference evidence="7 8" key="1">
    <citation type="journal article" date="2015" name="Genome Announc.">
        <title>Draft Genome of the Euendolithic (true boring) Cyanobacterium Mastigocoleus testarum strain BC008.</title>
        <authorList>
            <person name="Guida B.S."/>
            <person name="Garcia-Pichel F."/>
        </authorList>
    </citation>
    <scope>NUCLEOTIDE SEQUENCE [LARGE SCALE GENOMIC DNA]</scope>
    <source>
        <strain evidence="7 8">BC008</strain>
    </source>
</reference>
<keyword evidence="8" id="KW-1185">Reference proteome</keyword>
<comment type="similarity">
    <text evidence="1">Belongs to the ATP-dependent AMP-binding enzyme family.</text>
</comment>
<evidence type="ECO:0000256" key="2">
    <source>
        <dbReference type="ARBA" id="ARBA00022598"/>
    </source>
</evidence>
<dbReference type="GO" id="GO:0071766">
    <property type="term" value="P:Actinobacterium-type cell wall biogenesis"/>
    <property type="evidence" value="ECO:0007669"/>
    <property type="project" value="UniProtKB-ARBA"/>
</dbReference>
<evidence type="ECO:0000256" key="4">
    <source>
        <dbReference type="ARBA" id="ARBA00023098"/>
    </source>
</evidence>
<dbReference type="Pfam" id="PF00501">
    <property type="entry name" value="AMP-binding"/>
    <property type="match status" value="1"/>
</dbReference>
<accession>A0A0V8A0S2</accession>
<dbReference type="Gene3D" id="3.30.300.30">
    <property type="match status" value="1"/>
</dbReference>
<feature type="domain" description="AMP-binding enzyme C-terminal" evidence="6">
    <location>
        <begin position="454"/>
        <end position="565"/>
    </location>
</feature>
<feature type="domain" description="AMP-dependent synthetase/ligase" evidence="5">
    <location>
        <begin position="14"/>
        <end position="410"/>
    </location>
</feature>